<evidence type="ECO:0000313" key="3">
    <source>
        <dbReference type="EMBL" id="KAF0675320.1"/>
    </source>
</evidence>
<keyword evidence="1 3" id="KW-0812">Transmembrane</keyword>
<reference evidence="3" key="1">
    <citation type="submission" date="2013-03" db="EMBL/GenBank/DDBJ databases">
        <title>Genome Sequence of the Profundibacterium mesophilum strain KAUST100406-0324T from Red Sea, a novel genus in the family Rhodobacteraceae.</title>
        <authorList>
            <person name="Essack M."/>
            <person name="Alam I."/>
            <person name="Lafi F."/>
            <person name="Alawi W."/>
            <person name="Kamanu F."/>
            <person name="Al-Suwailem A."/>
            <person name="Lee O.O."/>
            <person name="Xu Y."/>
            <person name="Bajic V."/>
            <person name="Qian P.-Y."/>
            <person name="Archer J."/>
        </authorList>
    </citation>
    <scope>NUCLEOTIDE SEQUENCE</scope>
    <source>
        <strain evidence="3">KAUST100406-0324</strain>
    </source>
</reference>
<feature type="transmembrane region" description="Helical" evidence="1">
    <location>
        <begin position="232"/>
        <end position="253"/>
    </location>
</feature>
<dbReference type="RefSeq" id="WP_159965731.1">
    <property type="nucleotide sequence ID" value="NZ_APKE01000026.1"/>
</dbReference>
<keyword evidence="4" id="KW-1185">Reference proteome</keyword>
<feature type="signal peptide" evidence="2">
    <location>
        <begin position="1"/>
        <end position="23"/>
    </location>
</feature>
<accession>A0A921NQ75</accession>
<evidence type="ECO:0000256" key="2">
    <source>
        <dbReference type="SAM" id="SignalP"/>
    </source>
</evidence>
<keyword evidence="2" id="KW-0732">Signal</keyword>
<comment type="caution">
    <text evidence="3">The sequence shown here is derived from an EMBL/GenBank/DDBJ whole genome shotgun (WGS) entry which is preliminary data.</text>
</comment>
<feature type="chain" id="PRO_5038105710" evidence="2">
    <location>
        <begin position="24"/>
        <end position="258"/>
    </location>
</feature>
<name>A0A921NQ75_9RHOB</name>
<dbReference type="EMBL" id="APKE01000026">
    <property type="protein sequence ID" value="KAF0675320.1"/>
    <property type="molecule type" value="Genomic_DNA"/>
</dbReference>
<evidence type="ECO:0000313" key="4">
    <source>
        <dbReference type="Proteomes" id="UP000698242"/>
    </source>
</evidence>
<dbReference type="OrthoDB" id="9815212at2"/>
<dbReference type="Pfam" id="PF09608">
    <property type="entry name" value="Alph_Pro_TM"/>
    <property type="match status" value="1"/>
</dbReference>
<dbReference type="Proteomes" id="UP000698242">
    <property type="component" value="Unassembled WGS sequence"/>
</dbReference>
<evidence type="ECO:0000256" key="1">
    <source>
        <dbReference type="SAM" id="Phobius"/>
    </source>
</evidence>
<keyword evidence="1" id="KW-1133">Transmembrane helix</keyword>
<keyword evidence="1" id="KW-0472">Membrane</keyword>
<gene>
    <name evidence="3" type="ORF">PMES_02210</name>
</gene>
<protein>
    <submittedName>
        <fullName evidence="3">Transmembrane protein domain containing protein</fullName>
    </submittedName>
</protein>
<sequence>MILPRLIALACIAALSWPASGTADEQVVAGLSQNRISITANFDGTEILIFGAVKRDAPAPDGPPLEVVITVEGPDEAVAVRRKARWAAIWLNRDSVEIDSAPSFYAVSTSGPLRAALSNTEDLRHAITIKRAIRSVGAPPGIDDPKSFTEALIRIREAVGLYQLNEGTVRITEETLFETRVALPANLVEGNYEVRVFLTRGGRIANSFKTAIFVQKVGLERFLFTLAHEQPLLYGLLSIAIAILAGWAASAAFRQFKS</sequence>
<organism evidence="3 4">
    <name type="scientific">Profundibacterium mesophilum KAUST100406-0324</name>
    <dbReference type="NCBI Taxonomy" id="1037889"/>
    <lineage>
        <taxon>Bacteria</taxon>
        <taxon>Pseudomonadati</taxon>
        <taxon>Pseudomonadota</taxon>
        <taxon>Alphaproteobacteria</taxon>
        <taxon>Rhodobacterales</taxon>
        <taxon>Roseobacteraceae</taxon>
        <taxon>Profundibacterium</taxon>
    </lineage>
</organism>
<dbReference type="AlphaFoldDB" id="A0A921NQ75"/>
<proteinExistence type="predicted"/>
<dbReference type="InterPro" id="IPR019088">
    <property type="entry name" value="CHP02186-rel_TM"/>
</dbReference>